<dbReference type="AlphaFoldDB" id="A0AAW0C655"/>
<proteinExistence type="predicted"/>
<gene>
    <name evidence="2" type="ORF">R3P38DRAFT_3185047</name>
</gene>
<dbReference type="EMBL" id="JAWWNJ010000021">
    <property type="protein sequence ID" value="KAK7034251.1"/>
    <property type="molecule type" value="Genomic_DNA"/>
</dbReference>
<evidence type="ECO:0000313" key="2">
    <source>
        <dbReference type="EMBL" id="KAK7034251.1"/>
    </source>
</evidence>
<evidence type="ECO:0000313" key="3">
    <source>
        <dbReference type="Proteomes" id="UP001362999"/>
    </source>
</evidence>
<keyword evidence="3" id="KW-1185">Reference proteome</keyword>
<sequence>MEVRRKRVISPVTQLVTRLCTPFAGSGVPPSFPRATPCPFHPHLPLASTRPPDRRHLTDGTFRHVPAVPTPSSQLYHQTRPHALLDAAAGALADTRTTSSRRFVRRLARKCAGNPDYDQPHASATALASSSRRLPLPPRRDALKAKPSPPLKLSTLRHTAVTAALFDAVNLINVWARDCLRYNSNLTDSRAREWKESMRTSAFAAGSGWAGWNFVSDLSSHPTGDFCIRYTA</sequence>
<name>A0AAW0C655_9AGAR</name>
<feature type="compositionally biased region" description="Low complexity" evidence="1">
    <location>
        <begin position="120"/>
        <end position="134"/>
    </location>
</feature>
<comment type="caution">
    <text evidence="2">The sequence shown here is derived from an EMBL/GenBank/DDBJ whole genome shotgun (WGS) entry which is preliminary data.</text>
</comment>
<accession>A0AAW0C655</accession>
<reference evidence="2 3" key="1">
    <citation type="journal article" date="2024" name="J Genomics">
        <title>Draft genome sequencing and assembly of Favolaschia claudopus CIRM-BRFM 2984 isolated from oak limbs.</title>
        <authorList>
            <person name="Navarro D."/>
            <person name="Drula E."/>
            <person name="Chaduli D."/>
            <person name="Cazenave R."/>
            <person name="Ahrendt S."/>
            <person name="Wang J."/>
            <person name="Lipzen A."/>
            <person name="Daum C."/>
            <person name="Barry K."/>
            <person name="Grigoriev I.V."/>
            <person name="Favel A."/>
            <person name="Rosso M.N."/>
            <person name="Martin F."/>
        </authorList>
    </citation>
    <scope>NUCLEOTIDE SEQUENCE [LARGE SCALE GENOMIC DNA]</scope>
    <source>
        <strain evidence="2 3">CIRM-BRFM 2984</strain>
    </source>
</reference>
<feature type="region of interest" description="Disordered" evidence="1">
    <location>
        <begin position="114"/>
        <end position="146"/>
    </location>
</feature>
<organism evidence="2 3">
    <name type="scientific">Favolaschia claudopus</name>
    <dbReference type="NCBI Taxonomy" id="2862362"/>
    <lineage>
        <taxon>Eukaryota</taxon>
        <taxon>Fungi</taxon>
        <taxon>Dikarya</taxon>
        <taxon>Basidiomycota</taxon>
        <taxon>Agaricomycotina</taxon>
        <taxon>Agaricomycetes</taxon>
        <taxon>Agaricomycetidae</taxon>
        <taxon>Agaricales</taxon>
        <taxon>Marasmiineae</taxon>
        <taxon>Mycenaceae</taxon>
        <taxon>Favolaschia</taxon>
    </lineage>
</organism>
<dbReference type="Proteomes" id="UP001362999">
    <property type="component" value="Unassembled WGS sequence"/>
</dbReference>
<evidence type="ECO:0000256" key="1">
    <source>
        <dbReference type="SAM" id="MobiDB-lite"/>
    </source>
</evidence>
<protein>
    <submittedName>
        <fullName evidence="2">Uncharacterized protein</fullName>
    </submittedName>
</protein>